<dbReference type="SUPFAM" id="SSF48726">
    <property type="entry name" value="Immunoglobulin"/>
    <property type="match status" value="1"/>
</dbReference>
<gene>
    <name evidence="3" type="ORF">TKK_011367</name>
</gene>
<feature type="transmembrane region" description="Helical" evidence="1">
    <location>
        <begin position="219"/>
        <end position="241"/>
    </location>
</feature>
<evidence type="ECO:0000313" key="4">
    <source>
        <dbReference type="Proteomes" id="UP001627154"/>
    </source>
</evidence>
<comment type="caution">
    <text evidence="3">The sequence shown here is derived from an EMBL/GenBank/DDBJ whole genome shotgun (WGS) entry which is preliminary data.</text>
</comment>
<dbReference type="PROSITE" id="PS50835">
    <property type="entry name" value="IG_LIKE"/>
    <property type="match status" value="1"/>
</dbReference>
<keyword evidence="1" id="KW-0812">Transmembrane</keyword>
<evidence type="ECO:0000256" key="1">
    <source>
        <dbReference type="SAM" id="Phobius"/>
    </source>
</evidence>
<keyword evidence="1" id="KW-1133">Transmembrane helix</keyword>
<sequence>MCAHPKIPILTVFVLTLTSVNIITRIHKNSPSLRRTAAAVAVRTAASVLKPSQSSMETAYVKYTYTSISVPSLQLSISIVNVAARSVYTRPRRLITRILMTQKSATQTHTGCTCYRIRERAIARRGEHTKTKTSIRSVSWMRKRDMHILSVGILMYTSDLRFQVIHPEKSDNWTLQIKSPQKRDSGIYECQVSTEPKMYLNYSLNVIVFSSTTMFKLKLMINFVGIGSKYLVQSLIFCFLIEEAL</sequence>
<keyword evidence="4" id="KW-1185">Reference proteome</keyword>
<feature type="domain" description="Ig-like" evidence="2">
    <location>
        <begin position="91"/>
        <end position="201"/>
    </location>
</feature>
<protein>
    <recommendedName>
        <fullName evidence="2">Ig-like domain-containing protein</fullName>
    </recommendedName>
</protein>
<dbReference type="PANTHER" id="PTHR23279:SF41">
    <property type="entry name" value="DEFECTIVE PROBOSCIS EXTENSION RESPONSE 4-RELATED"/>
    <property type="match status" value="1"/>
</dbReference>
<dbReference type="Gene3D" id="2.60.40.10">
    <property type="entry name" value="Immunoglobulins"/>
    <property type="match status" value="1"/>
</dbReference>
<accession>A0ABD2WNL7</accession>
<evidence type="ECO:0000313" key="3">
    <source>
        <dbReference type="EMBL" id="KAL3394350.1"/>
    </source>
</evidence>
<dbReference type="InterPro" id="IPR037448">
    <property type="entry name" value="Zig-8"/>
</dbReference>
<dbReference type="InterPro" id="IPR013783">
    <property type="entry name" value="Ig-like_fold"/>
</dbReference>
<dbReference type="EMBL" id="JBJJXI010000092">
    <property type="protein sequence ID" value="KAL3394350.1"/>
    <property type="molecule type" value="Genomic_DNA"/>
</dbReference>
<dbReference type="CDD" id="cd00096">
    <property type="entry name" value="Ig"/>
    <property type="match status" value="1"/>
</dbReference>
<dbReference type="Proteomes" id="UP001627154">
    <property type="component" value="Unassembled WGS sequence"/>
</dbReference>
<keyword evidence="1" id="KW-0472">Membrane</keyword>
<proteinExistence type="predicted"/>
<organism evidence="3 4">
    <name type="scientific">Trichogramma kaykai</name>
    <dbReference type="NCBI Taxonomy" id="54128"/>
    <lineage>
        <taxon>Eukaryota</taxon>
        <taxon>Metazoa</taxon>
        <taxon>Ecdysozoa</taxon>
        <taxon>Arthropoda</taxon>
        <taxon>Hexapoda</taxon>
        <taxon>Insecta</taxon>
        <taxon>Pterygota</taxon>
        <taxon>Neoptera</taxon>
        <taxon>Endopterygota</taxon>
        <taxon>Hymenoptera</taxon>
        <taxon>Apocrita</taxon>
        <taxon>Proctotrupomorpha</taxon>
        <taxon>Chalcidoidea</taxon>
        <taxon>Trichogrammatidae</taxon>
        <taxon>Trichogramma</taxon>
    </lineage>
</organism>
<dbReference type="PANTHER" id="PTHR23279">
    <property type="entry name" value="DEFECTIVE PROBOSCIS EXTENSION RESPONSE DPR -RELATED"/>
    <property type="match status" value="1"/>
</dbReference>
<dbReference type="InterPro" id="IPR036179">
    <property type="entry name" value="Ig-like_dom_sf"/>
</dbReference>
<evidence type="ECO:0000259" key="2">
    <source>
        <dbReference type="PROSITE" id="PS50835"/>
    </source>
</evidence>
<dbReference type="InterPro" id="IPR007110">
    <property type="entry name" value="Ig-like_dom"/>
</dbReference>
<reference evidence="3 4" key="1">
    <citation type="journal article" date="2024" name="bioRxiv">
        <title>A reference genome for Trichogramma kaykai: A tiny desert-dwelling parasitoid wasp with competing sex-ratio distorters.</title>
        <authorList>
            <person name="Culotta J."/>
            <person name="Lindsey A.R."/>
        </authorList>
    </citation>
    <scope>NUCLEOTIDE SEQUENCE [LARGE SCALE GENOMIC DNA]</scope>
    <source>
        <strain evidence="3 4">KSX58</strain>
    </source>
</reference>
<name>A0ABD2WNL7_9HYME</name>
<dbReference type="AlphaFoldDB" id="A0ABD2WNL7"/>